<organism evidence="8 9">
    <name type="scientific">Pomacea canaliculata</name>
    <name type="common">Golden apple snail</name>
    <dbReference type="NCBI Taxonomy" id="400727"/>
    <lineage>
        <taxon>Eukaryota</taxon>
        <taxon>Metazoa</taxon>
        <taxon>Spiralia</taxon>
        <taxon>Lophotrochozoa</taxon>
        <taxon>Mollusca</taxon>
        <taxon>Gastropoda</taxon>
        <taxon>Caenogastropoda</taxon>
        <taxon>Architaenioglossa</taxon>
        <taxon>Ampullarioidea</taxon>
        <taxon>Ampullariidae</taxon>
        <taxon>Pomacea</taxon>
    </lineage>
</organism>
<keyword evidence="3" id="KW-0732">Signal</keyword>
<dbReference type="AlphaFoldDB" id="A0A2T7PIK4"/>
<dbReference type="STRING" id="400727.A0A2T7PIK4"/>
<dbReference type="InterPro" id="IPR012251">
    <property type="entry name" value="GlcNAc_6-SO4ase"/>
</dbReference>
<dbReference type="GO" id="GO:0005539">
    <property type="term" value="F:glycosaminoglycan binding"/>
    <property type="evidence" value="ECO:0007669"/>
    <property type="project" value="TreeGrafter"/>
</dbReference>
<protein>
    <recommendedName>
        <fullName evidence="7">Sulfatase N-terminal domain-containing protein</fullName>
    </recommendedName>
</protein>
<evidence type="ECO:0000256" key="4">
    <source>
        <dbReference type="ARBA" id="ARBA00022801"/>
    </source>
</evidence>
<evidence type="ECO:0000256" key="1">
    <source>
        <dbReference type="ARBA" id="ARBA00001913"/>
    </source>
</evidence>
<keyword evidence="9" id="KW-1185">Reference proteome</keyword>
<dbReference type="OrthoDB" id="96314at2759"/>
<dbReference type="GO" id="GO:0008449">
    <property type="term" value="F:N-acetylglucosamine-6-sulfatase activity"/>
    <property type="evidence" value="ECO:0007669"/>
    <property type="project" value="InterPro"/>
</dbReference>
<gene>
    <name evidence="8" type="ORF">C0Q70_04478</name>
</gene>
<comment type="similarity">
    <text evidence="2">Belongs to the sulfatase family.</text>
</comment>
<comment type="cofactor">
    <cofactor evidence="1">
        <name>Ca(2+)</name>
        <dbReference type="ChEBI" id="CHEBI:29108"/>
    </cofactor>
</comment>
<evidence type="ECO:0000313" key="8">
    <source>
        <dbReference type="EMBL" id="PVD33227.1"/>
    </source>
</evidence>
<dbReference type="EMBL" id="PZQS01000003">
    <property type="protein sequence ID" value="PVD33227.1"/>
    <property type="molecule type" value="Genomic_DNA"/>
</dbReference>
<dbReference type="Gene3D" id="3.40.720.10">
    <property type="entry name" value="Alkaline Phosphatase, subunit A"/>
    <property type="match status" value="1"/>
</dbReference>
<dbReference type="InterPro" id="IPR000917">
    <property type="entry name" value="Sulfatase_N"/>
</dbReference>
<reference evidence="8 9" key="1">
    <citation type="submission" date="2018-04" db="EMBL/GenBank/DDBJ databases">
        <title>The genome of golden apple snail Pomacea canaliculata provides insight into stress tolerance and invasive adaptation.</title>
        <authorList>
            <person name="Liu C."/>
            <person name="Liu B."/>
            <person name="Ren Y."/>
            <person name="Zhang Y."/>
            <person name="Wang H."/>
            <person name="Li S."/>
            <person name="Jiang F."/>
            <person name="Yin L."/>
            <person name="Zhang G."/>
            <person name="Qian W."/>
            <person name="Fan W."/>
        </authorList>
    </citation>
    <scope>NUCLEOTIDE SEQUENCE [LARGE SCALE GENOMIC DNA]</scope>
    <source>
        <strain evidence="8">SZHN2017</strain>
        <tissue evidence="8">Muscle</tissue>
    </source>
</reference>
<keyword evidence="4" id="KW-0378">Hydrolase</keyword>
<keyword evidence="5" id="KW-0325">Glycoprotein</keyword>
<dbReference type="InterPro" id="IPR017850">
    <property type="entry name" value="Alkaline_phosphatase_core_sf"/>
</dbReference>
<evidence type="ECO:0000256" key="3">
    <source>
        <dbReference type="ARBA" id="ARBA00022729"/>
    </source>
</evidence>
<dbReference type="PANTHER" id="PTHR43108:SF8">
    <property type="entry name" value="SD21168P"/>
    <property type="match status" value="1"/>
</dbReference>
<dbReference type="SUPFAM" id="SSF53649">
    <property type="entry name" value="Alkaline phosphatase-like"/>
    <property type="match status" value="1"/>
</dbReference>
<dbReference type="Proteomes" id="UP000245119">
    <property type="component" value="Linkage Group LG3"/>
</dbReference>
<dbReference type="PROSITE" id="PS00523">
    <property type="entry name" value="SULFATASE_1"/>
    <property type="match status" value="1"/>
</dbReference>
<dbReference type="GO" id="GO:0030203">
    <property type="term" value="P:glycosaminoglycan metabolic process"/>
    <property type="evidence" value="ECO:0007669"/>
    <property type="project" value="InterPro"/>
</dbReference>
<comment type="PTM">
    <text evidence="6">The conversion to 3-oxoalanine (also known as C-formylglycine, FGly), of a serine or cysteine residue in prokaryotes and of a cysteine residue in eukaryotes, is critical for catalytic activity.</text>
</comment>
<accession>A0A2T7PIK4</accession>
<evidence type="ECO:0000256" key="5">
    <source>
        <dbReference type="ARBA" id="ARBA00023180"/>
    </source>
</evidence>
<feature type="modified residue" description="3-oxoalanine (Cys)" evidence="6">
    <location>
        <position position="26"/>
    </location>
</feature>
<name>A0A2T7PIK4_POMCA</name>
<dbReference type="InterPro" id="IPR024607">
    <property type="entry name" value="Sulfatase_CS"/>
</dbReference>
<comment type="caution">
    <text evidence="8">The sequence shown here is derived from an EMBL/GenBank/DDBJ whole genome shotgun (WGS) entry which is preliminary data.</text>
</comment>
<dbReference type="CDD" id="cd16147">
    <property type="entry name" value="G6S"/>
    <property type="match status" value="1"/>
</dbReference>
<evidence type="ECO:0000259" key="7">
    <source>
        <dbReference type="Pfam" id="PF00884"/>
    </source>
</evidence>
<dbReference type="PROSITE" id="PS00149">
    <property type="entry name" value="SULFATASE_2"/>
    <property type="match status" value="1"/>
</dbReference>
<dbReference type="Pfam" id="PF00884">
    <property type="entry name" value="Sulfatase"/>
    <property type="match status" value="1"/>
</dbReference>
<dbReference type="PIRSF" id="PIRSF036666">
    <property type="entry name" value="G6S"/>
    <property type="match status" value="1"/>
</dbReference>
<proteinExistence type="inferred from homology"/>
<dbReference type="PANTHER" id="PTHR43108">
    <property type="entry name" value="N-ACETYLGLUCOSAMINE-6-SULFATASE FAMILY MEMBER"/>
    <property type="match status" value="1"/>
</dbReference>
<evidence type="ECO:0000256" key="2">
    <source>
        <dbReference type="ARBA" id="ARBA00008779"/>
    </source>
</evidence>
<sequence>MGSTLSLVSDFSDTYQEDKKSDCPLCCPSRSSILTGKYVHNHHGVNNSLEGGCSSRSWQQEQEPISFPVYLQKAGYTTMFAGKYLNQYGDDQVGGVAHIPPGWNEWIGLVGNSKYYDYQLSVNGKLESHGSDYERDYFTNYINGKAETFLSAQSPDGNPFFMMLSTPACHSPFTPADPYNTTFPNETAPRSGSFNVQPINKHWLIQHTIVPMPDQTVQYIDNAFRNRWRTLLSVDDMAENVYNILQKKGMLDSTYIFFSSDNGYHLGQFGLPYDKRHLYEFDIRVPLMIRGPGIKAGQVTQENAMNIDIGPTFVALSGQDIPPQMDGKSLIELWTKKKTGAFRSDILVEHYGEHSDAFPDCPQDNGQGLFGCSSEVECVCQDSWNNTYSCVRSDRLSKVYKYCIVEETEEFVEVYELTGDHYEFENLAQTADPTLLTSLKNDLQRLLGCKGASCNIGPTVS</sequence>
<evidence type="ECO:0000313" key="9">
    <source>
        <dbReference type="Proteomes" id="UP000245119"/>
    </source>
</evidence>
<feature type="domain" description="Sulfatase N-terminal" evidence="7">
    <location>
        <begin position="21"/>
        <end position="318"/>
    </location>
</feature>
<evidence type="ECO:0000256" key="6">
    <source>
        <dbReference type="PIRSR" id="PIRSR036666-50"/>
    </source>
</evidence>